<sequence length="324" mass="35038">MKSGKLNWDDLKNIIDKNRGAYREEVLVSNGIGEDCAILNLNRNNIVISTDPITGAGSNLGKLAVNINCNDIASSGGEAVGIMVTILAPTTSKLEEIEEIMKDISNECKKLNVAIIGGHTEVTDAVNKIVVSCTVIGKANSIITTKGAEVGDDIIVTKYLALEGCSILAHDKENELKNILSKEEINEAKNFNQYLSVVEEGKACGKIGVTSMHDITEGGILGALWEMAEASNVGFEIYEELLPIKNTTIKICKYFNIDILRFISSGSMLIISHNSDDIIKNLKNIGIKATVIGKITEEKNGTLIKSSGEEISVNPPERDELFNI</sequence>
<gene>
    <name evidence="4" type="ORF">SAMN04488528_10649</name>
</gene>
<protein>
    <submittedName>
        <fullName evidence="4">Hydrogenase maturation protein, carbamoyl dehydratase HypE</fullName>
    </submittedName>
</protein>
<evidence type="ECO:0000259" key="3">
    <source>
        <dbReference type="Pfam" id="PF02769"/>
    </source>
</evidence>
<dbReference type="Pfam" id="PF02769">
    <property type="entry name" value="AIRS_C"/>
    <property type="match status" value="1"/>
</dbReference>
<dbReference type="AlphaFoldDB" id="A0A1I1B4N7"/>
<proteinExistence type="inferred from homology"/>
<dbReference type="OrthoDB" id="153904at2"/>
<dbReference type="PANTHER" id="PTHR30303:SF4">
    <property type="entry name" value="HYDROGENASE EXPRESSION_FORMATION PROTEIN HYPE"/>
    <property type="match status" value="1"/>
</dbReference>
<dbReference type="Gene3D" id="3.90.650.10">
    <property type="entry name" value="PurM-like C-terminal domain"/>
    <property type="match status" value="1"/>
</dbReference>
<evidence type="ECO:0000313" key="5">
    <source>
        <dbReference type="Proteomes" id="UP000198619"/>
    </source>
</evidence>
<feature type="domain" description="PurM-like N-terminal" evidence="2">
    <location>
        <begin position="33"/>
        <end position="138"/>
    </location>
</feature>
<dbReference type="Gene3D" id="3.30.1330.10">
    <property type="entry name" value="PurM-like, N-terminal domain"/>
    <property type="match status" value="1"/>
</dbReference>
<feature type="domain" description="PurM-like C-terminal" evidence="3">
    <location>
        <begin position="149"/>
        <end position="304"/>
    </location>
</feature>
<organism evidence="4 5">
    <name type="scientific">Clostridium frigidicarnis</name>
    <dbReference type="NCBI Taxonomy" id="84698"/>
    <lineage>
        <taxon>Bacteria</taxon>
        <taxon>Bacillati</taxon>
        <taxon>Bacillota</taxon>
        <taxon>Clostridia</taxon>
        <taxon>Eubacteriales</taxon>
        <taxon>Clostridiaceae</taxon>
        <taxon>Clostridium</taxon>
    </lineage>
</organism>
<evidence type="ECO:0000313" key="4">
    <source>
        <dbReference type="EMBL" id="SFB45201.1"/>
    </source>
</evidence>
<name>A0A1I1B4N7_9CLOT</name>
<dbReference type="SUPFAM" id="SSF55326">
    <property type="entry name" value="PurM N-terminal domain-like"/>
    <property type="match status" value="1"/>
</dbReference>
<comment type="similarity">
    <text evidence="1">Belongs to the HypE family.</text>
</comment>
<dbReference type="Proteomes" id="UP000198619">
    <property type="component" value="Unassembled WGS sequence"/>
</dbReference>
<dbReference type="InterPro" id="IPR016188">
    <property type="entry name" value="PurM-like_N"/>
</dbReference>
<accession>A0A1I1B4N7</accession>
<dbReference type="Pfam" id="PF00586">
    <property type="entry name" value="AIRS"/>
    <property type="match status" value="1"/>
</dbReference>
<dbReference type="SUPFAM" id="SSF56042">
    <property type="entry name" value="PurM C-terminal domain-like"/>
    <property type="match status" value="1"/>
</dbReference>
<dbReference type="InterPro" id="IPR011854">
    <property type="entry name" value="HypE"/>
</dbReference>
<dbReference type="RefSeq" id="WP_090043211.1">
    <property type="nucleotide sequence ID" value="NZ_FOKI01000064.1"/>
</dbReference>
<dbReference type="PIRSF" id="PIRSF005644">
    <property type="entry name" value="Hdrgns_mtr_HypE"/>
    <property type="match status" value="1"/>
</dbReference>
<dbReference type="EMBL" id="FOKI01000064">
    <property type="protein sequence ID" value="SFB45201.1"/>
    <property type="molecule type" value="Genomic_DNA"/>
</dbReference>
<dbReference type="CDD" id="cd06061">
    <property type="entry name" value="PurM-like1"/>
    <property type="match status" value="1"/>
</dbReference>
<dbReference type="InterPro" id="IPR010918">
    <property type="entry name" value="PurM-like_C_dom"/>
</dbReference>
<reference evidence="4 5" key="1">
    <citation type="submission" date="2016-10" db="EMBL/GenBank/DDBJ databases">
        <authorList>
            <person name="de Groot N.N."/>
        </authorList>
    </citation>
    <scope>NUCLEOTIDE SEQUENCE [LARGE SCALE GENOMIC DNA]</scope>
    <source>
        <strain evidence="4 5">DSM 12271</strain>
    </source>
</reference>
<dbReference type="PANTHER" id="PTHR30303">
    <property type="entry name" value="HYDROGENASE ISOENZYMES FORMATION PROTEIN HYPE"/>
    <property type="match status" value="1"/>
</dbReference>
<evidence type="ECO:0000256" key="1">
    <source>
        <dbReference type="ARBA" id="ARBA00006243"/>
    </source>
</evidence>
<evidence type="ECO:0000259" key="2">
    <source>
        <dbReference type="Pfam" id="PF00586"/>
    </source>
</evidence>
<dbReference type="InterPro" id="IPR036921">
    <property type="entry name" value="PurM-like_N_sf"/>
</dbReference>
<keyword evidence="5" id="KW-1185">Reference proteome</keyword>
<dbReference type="STRING" id="84698.SAMN04488528_10649"/>
<dbReference type="GO" id="GO:0051604">
    <property type="term" value="P:protein maturation"/>
    <property type="evidence" value="ECO:0007669"/>
    <property type="project" value="TreeGrafter"/>
</dbReference>
<dbReference type="InterPro" id="IPR036676">
    <property type="entry name" value="PurM-like_C_sf"/>
</dbReference>